<dbReference type="InterPro" id="IPR050109">
    <property type="entry name" value="HTH-type_TetR-like_transc_reg"/>
</dbReference>
<evidence type="ECO:0000256" key="1">
    <source>
        <dbReference type="ARBA" id="ARBA00023015"/>
    </source>
</evidence>
<dbReference type="GO" id="GO:0000976">
    <property type="term" value="F:transcription cis-regulatory region binding"/>
    <property type="evidence" value="ECO:0007669"/>
    <property type="project" value="TreeGrafter"/>
</dbReference>
<protein>
    <submittedName>
        <fullName evidence="7">Transcriptional regulator, TetR family</fullName>
    </submittedName>
</protein>
<keyword evidence="2 4" id="KW-0238">DNA-binding</keyword>
<gene>
    <name evidence="7" type="ORF">HMPREF1318_1269</name>
</gene>
<dbReference type="Gene3D" id="1.10.357.10">
    <property type="entry name" value="Tetracycline Repressor, domain 2"/>
    <property type="match status" value="1"/>
</dbReference>
<keyword evidence="3" id="KW-0804">Transcription</keyword>
<evidence type="ECO:0000313" key="7">
    <source>
        <dbReference type="EMBL" id="EJF35706.1"/>
    </source>
</evidence>
<proteinExistence type="predicted"/>
<dbReference type="InterPro" id="IPR009057">
    <property type="entry name" value="Homeodomain-like_sf"/>
</dbReference>
<dbReference type="PRINTS" id="PR00455">
    <property type="entry name" value="HTHTETR"/>
</dbReference>
<keyword evidence="1" id="KW-0805">Transcription regulation</keyword>
<accession>J0WGP8</accession>
<dbReference type="EMBL" id="AKFT01000226">
    <property type="protein sequence ID" value="EJF35706.1"/>
    <property type="molecule type" value="Genomic_DNA"/>
</dbReference>
<feature type="compositionally biased region" description="Pro residues" evidence="5">
    <location>
        <begin position="1"/>
        <end position="11"/>
    </location>
</feature>
<dbReference type="PANTHER" id="PTHR30055">
    <property type="entry name" value="HTH-TYPE TRANSCRIPTIONAL REGULATOR RUTR"/>
    <property type="match status" value="1"/>
</dbReference>
<evidence type="ECO:0000256" key="3">
    <source>
        <dbReference type="ARBA" id="ARBA00023163"/>
    </source>
</evidence>
<dbReference type="Pfam" id="PF00440">
    <property type="entry name" value="TetR_N"/>
    <property type="match status" value="1"/>
</dbReference>
<evidence type="ECO:0000256" key="5">
    <source>
        <dbReference type="SAM" id="MobiDB-lite"/>
    </source>
</evidence>
<feature type="DNA-binding region" description="H-T-H motif" evidence="4">
    <location>
        <begin position="54"/>
        <end position="73"/>
    </location>
</feature>
<evidence type="ECO:0000256" key="2">
    <source>
        <dbReference type="ARBA" id="ARBA00023125"/>
    </source>
</evidence>
<dbReference type="AlphaFoldDB" id="J0WGP8"/>
<dbReference type="eggNOG" id="COG1309">
    <property type="taxonomic scope" value="Bacteria"/>
</dbReference>
<name>J0WGP8_9ACTO</name>
<comment type="caution">
    <text evidence="7">The sequence shown here is derived from an EMBL/GenBank/DDBJ whole genome shotgun (WGS) entry which is preliminary data.</text>
</comment>
<dbReference type="InterPro" id="IPR001647">
    <property type="entry name" value="HTH_TetR"/>
</dbReference>
<dbReference type="PANTHER" id="PTHR30055:SF234">
    <property type="entry name" value="HTH-TYPE TRANSCRIPTIONAL REGULATOR BETI"/>
    <property type="match status" value="1"/>
</dbReference>
<feature type="domain" description="HTH tetR-type" evidence="6">
    <location>
        <begin position="31"/>
        <end position="91"/>
    </location>
</feature>
<evidence type="ECO:0000256" key="4">
    <source>
        <dbReference type="PROSITE-ProRule" id="PRU00335"/>
    </source>
</evidence>
<dbReference type="PROSITE" id="PS50977">
    <property type="entry name" value="HTH_TETR_2"/>
    <property type="match status" value="1"/>
</dbReference>
<dbReference type="GO" id="GO:0003700">
    <property type="term" value="F:DNA-binding transcription factor activity"/>
    <property type="evidence" value="ECO:0007669"/>
    <property type="project" value="TreeGrafter"/>
</dbReference>
<dbReference type="PATRIC" id="fig|1125718.3.peg.2923"/>
<evidence type="ECO:0000313" key="8">
    <source>
        <dbReference type="Proteomes" id="UP000002941"/>
    </source>
</evidence>
<sequence>MTGPSPSPAAPPDGTDTASPPRPGLRARKKAATMHHVQQIALDLFTRDGFDSVSIEQIADASEVSPSTIYRYFGTKEGLVIHDEYDDRLLEALRHFLSQEGDLRTGAESALATIWEEHFVADELPTRARTRLWFEVPSIRAAGYLAIADKVDEVARIMADTGRWTFPRARIIASGTVWSVMAAMRNWYDAGLETDYRGHVDDVMSWLKQAYASEAPAADSDAR</sequence>
<dbReference type="Proteomes" id="UP000002941">
    <property type="component" value="Unassembled WGS sequence"/>
</dbReference>
<dbReference type="Gene3D" id="1.10.10.60">
    <property type="entry name" value="Homeodomain-like"/>
    <property type="match status" value="1"/>
</dbReference>
<reference evidence="7 8" key="1">
    <citation type="submission" date="2012-05" db="EMBL/GenBank/DDBJ databases">
        <authorList>
            <person name="Harkins D.M."/>
            <person name="Madupu R."/>
            <person name="Durkin A.S."/>
            <person name="Torralba M."/>
            <person name="Methe B."/>
            <person name="Sutton G.G."/>
            <person name="Nelson K.E."/>
        </authorList>
    </citation>
    <scope>NUCLEOTIDE SEQUENCE [LARGE SCALE GENOMIC DNA]</scope>
    <source>
        <strain evidence="7 8">F0489</strain>
    </source>
</reference>
<keyword evidence="8" id="KW-1185">Reference proteome</keyword>
<feature type="region of interest" description="Disordered" evidence="5">
    <location>
        <begin position="1"/>
        <end position="30"/>
    </location>
</feature>
<dbReference type="SUPFAM" id="SSF46689">
    <property type="entry name" value="Homeodomain-like"/>
    <property type="match status" value="1"/>
</dbReference>
<evidence type="ECO:0000259" key="6">
    <source>
        <dbReference type="PROSITE" id="PS50977"/>
    </source>
</evidence>
<organism evidence="7 8">
    <name type="scientific">Actinomyces massiliensis F0489</name>
    <dbReference type="NCBI Taxonomy" id="1125718"/>
    <lineage>
        <taxon>Bacteria</taxon>
        <taxon>Bacillati</taxon>
        <taxon>Actinomycetota</taxon>
        <taxon>Actinomycetes</taxon>
        <taxon>Actinomycetales</taxon>
        <taxon>Actinomycetaceae</taxon>
        <taxon>Actinomyces</taxon>
    </lineage>
</organism>
<dbReference type="RefSeq" id="WP_008734185.1">
    <property type="nucleotide sequence ID" value="NZ_AKFT01000226.1"/>
</dbReference>